<accession>A0A4D4JAN1</accession>
<dbReference type="InterPro" id="IPR007278">
    <property type="entry name" value="DUF397"/>
</dbReference>
<dbReference type="Pfam" id="PF04149">
    <property type="entry name" value="DUF397"/>
    <property type="match status" value="1"/>
</dbReference>
<comment type="caution">
    <text evidence="2">The sequence shown here is derived from an EMBL/GenBank/DDBJ whole genome shotgun (WGS) entry which is preliminary data.</text>
</comment>
<gene>
    <name evidence="2" type="ORF">GTS_37030</name>
</gene>
<proteinExistence type="predicted"/>
<evidence type="ECO:0000313" key="2">
    <source>
        <dbReference type="EMBL" id="GDY32070.1"/>
    </source>
</evidence>
<evidence type="ECO:0000313" key="3">
    <source>
        <dbReference type="Proteomes" id="UP000298860"/>
    </source>
</evidence>
<sequence length="75" mass="7726">MTHHKAATTSPFTTGGWAAAASCGPNGGNCVQINLDTEGVVGVRDGKRPSGPVLAFTATSWRAFLAAVRAGRLER</sequence>
<dbReference type="OrthoDB" id="4570646at2"/>
<dbReference type="RefSeq" id="WP_137815104.1">
    <property type="nucleotide sequence ID" value="NZ_BJFL01000020.1"/>
</dbReference>
<dbReference type="EMBL" id="BJFL01000020">
    <property type="protein sequence ID" value="GDY32070.1"/>
    <property type="molecule type" value="Genomic_DNA"/>
</dbReference>
<organism evidence="2 3">
    <name type="scientific">Gandjariella thermophila</name>
    <dbReference type="NCBI Taxonomy" id="1931992"/>
    <lineage>
        <taxon>Bacteria</taxon>
        <taxon>Bacillati</taxon>
        <taxon>Actinomycetota</taxon>
        <taxon>Actinomycetes</taxon>
        <taxon>Pseudonocardiales</taxon>
        <taxon>Pseudonocardiaceae</taxon>
        <taxon>Gandjariella</taxon>
    </lineage>
</organism>
<dbReference type="AlphaFoldDB" id="A0A4D4JAN1"/>
<evidence type="ECO:0000259" key="1">
    <source>
        <dbReference type="Pfam" id="PF04149"/>
    </source>
</evidence>
<feature type="domain" description="DUF397" evidence="1">
    <location>
        <begin position="17"/>
        <end position="69"/>
    </location>
</feature>
<protein>
    <recommendedName>
        <fullName evidence="1">DUF397 domain-containing protein</fullName>
    </recommendedName>
</protein>
<reference evidence="3" key="1">
    <citation type="submission" date="2019-04" db="EMBL/GenBank/DDBJ databases">
        <title>Draft genome sequence of Pseudonocardiaceae bacterium SL3-2-4.</title>
        <authorList>
            <person name="Ningsih F."/>
            <person name="Yokota A."/>
            <person name="Sakai Y."/>
            <person name="Nanatani K."/>
            <person name="Yabe S."/>
            <person name="Oetari A."/>
            <person name="Sjamsuridzal W."/>
        </authorList>
    </citation>
    <scope>NUCLEOTIDE SEQUENCE [LARGE SCALE GENOMIC DNA]</scope>
    <source>
        <strain evidence="3">SL3-2-4</strain>
    </source>
</reference>
<name>A0A4D4JAN1_9PSEU</name>
<dbReference type="PROSITE" id="PS51257">
    <property type="entry name" value="PROKAR_LIPOPROTEIN"/>
    <property type="match status" value="1"/>
</dbReference>
<keyword evidence="3" id="KW-1185">Reference proteome</keyword>
<dbReference type="Proteomes" id="UP000298860">
    <property type="component" value="Unassembled WGS sequence"/>
</dbReference>